<evidence type="ECO:0000256" key="1">
    <source>
        <dbReference type="ARBA" id="ARBA00000085"/>
    </source>
</evidence>
<feature type="compositionally biased region" description="Low complexity" evidence="6">
    <location>
        <begin position="450"/>
        <end position="461"/>
    </location>
</feature>
<dbReference type="Proteomes" id="UP000195755">
    <property type="component" value="Chromosome"/>
</dbReference>
<reference evidence="8 9" key="1">
    <citation type="submission" date="2017-06" db="EMBL/GenBank/DDBJ databases">
        <title>Streptomyces albireticuli Genome sequencing and assembly.</title>
        <authorList>
            <person name="Wang Y."/>
            <person name="Du B."/>
            <person name="Ding Y."/>
            <person name="Liu H."/>
            <person name="Hou Q."/>
            <person name="Liu K."/>
            <person name="Yao L."/>
            <person name="Wang C."/>
        </authorList>
    </citation>
    <scope>NUCLEOTIDE SEQUENCE [LARGE SCALE GENOMIC DNA]</scope>
    <source>
        <strain evidence="8 9">MDJK11</strain>
    </source>
</reference>
<dbReference type="GO" id="GO:0000160">
    <property type="term" value="P:phosphorelay signal transduction system"/>
    <property type="evidence" value="ECO:0007669"/>
    <property type="project" value="TreeGrafter"/>
</dbReference>
<evidence type="ECO:0000256" key="5">
    <source>
        <dbReference type="ARBA" id="ARBA00022777"/>
    </source>
</evidence>
<evidence type="ECO:0000313" key="9">
    <source>
        <dbReference type="Proteomes" id="UP000195755"/>
    </source>
</evidence>
<evidence type="ECO:0000256" key="2">
    <source>
        <dbReference type="ARBA" id="ARBA00012438"/>
    </source>
</evidence>
<dbReference type="PANTHER" id="PTHR45436:SF5">
    <property type="entry name" value="SENSOR HISTIDINE KINASE TRCS"/>
    <property type="match status" value="1"/>
</dbReference>
<dbReference type="Pfam" id="PF02518">
    <property type="entry name" value="HATPase_c"/>
    <property type="match status" value="1"/>
</dbReference>
<feature type="domain" description="Histidine kinase/HSP90-like ATPase" evidence="7">
    <location>
        <begin position="219"/>
        <end position="326"/>
    </location>
</feature>
<keyword evidence="3" id="KW-0597">Phosphoprotein</keyword>
<sequence length="588" mass="60412">MSHHIPEVVSWCLAVVLVAVAVLLVRQRGITAAVRRRVTALEDGLQARDTEVRHLVAVRLPAVTASMHQPVPLPGLLDERLTGTVFAQGLQSVMDTFTQAVDKAQARADQSAKAALKASMRALQGLAHEQQLAISDMQERHDNPDVLRDLLQIDHANSQFGRRAQAISVLCGSWPGRQRTASPLTDVVRGATSRIRDYRRVQVHNQADLAVVSRAVEPVVLAVAELLDNAARHSQPNTTVQVGLQAVHNGACVVIDDAGVGMDGQEVQRAAALLSGQRTVDVSRLGDPPQFGFPVIGVLAARYGFSVSVDTRSPYGGVRAVLFLPSALLVHLELDGPDTTPLGPPGRTAKAPGGGRRGADGASASPGASAASAAPDASGASTVPGPRESGAPGGAEAAGAGFPGQRSPGGVPYADTAAPGGDAGPDARNAHARPGDRSGHSDPGTRTGYAAPTAPAASPAPDAFPPPRPAAASPDGHPGAVTGSTAGGLPKRRRRQPSADAGQPPAERTVEILGLGGMTTPPGGTPLDLDGPPPRSAEETARRMGAFARGTRSGRTGHPGRPEHSGRAPRHGGHPEQAPEDDEGNPPA</sequence>
<feature type="compositionally biased region" description="Low complexity" evidence="6">
    <location>
        <begin position="360"/>
        <end position="404"/>
    </location>
</feature>
<name>A0A1Z2KZ95_9ACTN</name>
<dbReference type="KEGG" id="salj:SMD11_1716"/>
<evidence type="ECO:0000256" key="3">
    <source>
        <dbReference type="ARBA" id="ARBA00022553"/>
    </source>
</evidence>
<dbReference type="AlphaFoldDB" id="A0A1Z2KZ95"/>
<dbReference type="Gene3D" id="3.30.565.10">
    <property type="entry name" value="Histidine kinase-like ATPase, C-terminal domain"/>
    <property type="match status" value="1"/>
</dbReference>
<evidence type="ECO:0000259" key="7">
    <source>
        <dbReference type="Pfam" id="PF02518"/>
    </source>
</evidence>
<keyword evidence="5" id="KW-0418">Kinase</keyword>
<evidence type="ECO:0000256" key="6">
    <source>
        <dbReference type="SAM" id="MobiDB-lite"/>
    </source>
</evidence>
<accession>A0A1Z2KZ95</accession>
<dbReference type="PANTHER" id="PTHR45436">
    <property type="entry name" value="SENSOR HISTIDINE KINASE YKOH"/>
    <property type="match status" value="1"/>
</dbReference>
<dbReference type="RefSeq" id="WP_418952422.1">
    <property type="nucleotide sequence ID" value="NZ_CP021744.1"/>
</dbReference>
<dbReference type="EC" id="2.7.13.3" evidence="2"/>
<feature type="compositionally biased region" description="Low complexity" evidence="6">
    <location>
        <begin position="412"/>
        <end position="427"/>
    </location>
</feature>
<dbReference type="SUPFAM" id="SSF55874">
    <property type="entry name" value="ATPase domain of HSP90 chaperone/DNA topoisomerase II/histidine kinase"/>
    <property type="match status" value="1"/>
</dbReference>
<keyword evidence="4" id="KW-0808">Transferase</keyword>
<evidence type="ECO:0000313" key="8">
    <source>
        <dbReference type="EMBL" id="ARZ67377.1"/>
    </source>
</evidence>
<feature type="compositionally biased region" description="Low complexity" evidence="6">
    <location>
        <begin position="337"/>
        <end position="351"/>
    </location>
</feature>
<dbReference type="GO" id="GO:0004673">
    <property type="term" value="F:protein histidine kinase activity"/>
    <property type="evidence" value="ECO:0007669"/>
    <property type="project" value="UniProtKB-EC"/>
</dbReference>
<comment type="catalytic activity">
    <reaction evidence="1">
        <text>ATP + protein L-histidine = ADP + protein N-phospho-L-histidine.</text>
        <dbReference type="EC" id="2.7.13.3"/>
    </reaction>
</comment>
<feature type="compositionally biased region" description="Low complexity" evidence="6">
    <location>
        <begin position="518"/>
        <end position="530"/>
    </location>
</feature>
<protein>
    <recommendedName>
        <fullName evidence="2">histidine kinase</fullName>
        <ecNumber evidence="2">2.7.13.3</ecNumber>
    </recommendedName>
</protein>
<feature type="compositionally biased region" description="Acidic residues" evidence="6">
    <location>
        <begin position="578"/>
        <end position="588"/>
    </location>
</feature>
<dbReference type="GO" id="GO:0005886">
    <property type="term" value="C:plasma membrane"/>
    <property type="evidence" value="ECO:0007669"/>
    <property type="project" value="TreeGrafter"/>
</dbReference>
<dbReference type="EMBL" id="CP021744">
    <property type="protein sequence ID" value="ARZ67377.1"/>
    <property type="molecule type" value="Genomic_DNA"/>
</dbReference>
<dbReference type="InterPro" id="IPR036890">
    <property type="entry name" value="HATPase_C_sf"/>
</dbReference>
<evidence type="ECO:0000256" key="4">
    <source>
        <dbReference type="ARBA" id="ARBA00022679"/>
    </source>
</evidence>
<dbReference type="InterPro" id="IPR003594">
    <property type="entry name" value="HATPase_dom"/>
</dbReference>
<feature type="region of interest" description="Disordered" evidence="6">
    <location>
        <begin position="336"/>
        <end position="588"/>
    </location>
</feature>
<proteinExistence type="predicted"/>
<gene>
    <name evidence="8" type="ORF">SMD11_1716</name>
</gene>
<organism evidence="8 9">
    <name type="scientific">Streptomyces albireticuli</name>
    <dbReference type="NCBI Taxonomy" id="1940"/>
    <lineage>
        <taxon>Bacteria</taxon>
        <taxon>Bacillati</taxon>
        <taxon>Actinomycetota</taxon>
        <taxon>Actinomycetes</taxon>
        <taxon>Kitasatosporales</taxon>
        <taxon>Streptomycetaceae</taxon>
        <taxon>Streptomyces</taxon>
    </lineage>
</organism>
<dbReference type="InterPro" id="IPR050428">
    <property type="entry name" value="TCS_sensor_his_kinase"/>
</dbReference>